<evidence type="ECO:0000313" key="2">
    <source>
        <dbReference type="Proteomes" id="UP001448207"/>
    </source>
</evidence>
<dbReference type="Proteomes" id="UP001448207">
    <property type="component" value="Unassembled WGS sequence"/>
</dbReference>
<keyword evidence="2" id="KW-1185">Reference proteome</keyword>
<name>A0ABR3ALK9_PHYBL</name>
<organism evidence="1 2">
    <name type="scientific">Phycomyces blakesleeanus</name>
    <dbReference type="NCBI Taxonomy" id="4837"/>
    <lineage>
        <taxon>Eukaryota</taxon>
        <taxon>Fungi</taxon>
        <taxon>Fungi incertae sedis</taxon>
        <taxon>Mucoromycota</taxon>
        <taxon>Mucoromycotina</taxon>
        <taxon>Mucoromycetes</taxon>
        <taxon>Mucorales</taxon>
        <taxon>Phycomycetaceae</taxon>
        <taxon>Phycomyces</taxon>
    </lineage>
</organism>
<proteinExistence type="predicted"/>
<gene>
    <name evidence="1" type="ORF">J3Q64DRAFT_1703417</name>
</gene>
<reference evidence="1 2" key="1">
    <citation type="submission" date="2024-04" db="EMBL/GenBank/DDBJ databases">
        <title>Symmetric and asymmetric DNA N6-adenine methylation regulates different biological responses in Mucorales.</title>
        <authorList>
            <consortium name="Lawrence Berkeley National Laboratory"/>
            <person name="Lax C."/>
            <person name="Mondo S.J."/>
            <person name="Osorio-Concepcion M."/>
            <person name="Muszewska A."/>
            <person name="Corrochano-Luque M."/>
            <person name="Gutierrez G."/>
            <person name="Riley R."/>
            <person name="Lipzen A."/>
            <person name="Guo J."/>
            <person name="Hundley H."/>
            <person name="Amirebrahimi M."/>
            <person name="Ng V."/>
            <person name="Lorenzo-Gutierrez D."/>
            <person name="Binder U."/>
            <person name="Yang J."/>
            <person name="Song Y."/>
            <person name="Canovas D."/>
            <person name="Navarro E."/>
            <person name="Freitag M."/>
            <person name="Gabaldon T."/>
            <person name="Grigoriev I.V."/>
            <person name="Corrochano L.M."/>
            <person name="Nicolas F.E."/>
            <person name="Garre V."/>
        </authorList>
    </citation>
    <scope>NUCLEOTIDE SEQUENCE [LARGE SCALE GENOMIC DNA]</scope>
    <source>
        <strain evidence="1 2">L51</strain>
    </source>
</reference>
<accession>A0ABR3ALK9</accession>
<sequence length="101" mass="12041">MISYSHLITRSRFWLGFLRTFFWVRYLVPITNILLSPKFIFLIFGLATVKASIQAIEWMSELIGLLYDPVPKIHKVTVNILAHIRDYQVHVLWRVTKRLRL</sequence>
<comment type="caution">
    <text evidence="1">The sequence shown here is derived from an EMBL/GenBank/DDBJ whole genome shotgun (WGS) entry which is preliminary data.</text>
</comment>
<evidence type="ECO:0000313" key="1">
    <source>
        <dbReference type="EMBL" id="KAL0076850.1"/>
    </source>
</evidence>
<dbReference type="EMBL" id="JBCLYO010000030">
    <property type="protein sequence ID" value="KAL0076850.1"/>
    <property type="molecule type" value="Genomic_DNA"/>
</dbReference>
<protein>
    <submittedName>
        <fullName evidence="1">Uncharacterized protein</fullName>
    </submittedName>
</protein>